<reference evidence="3" key="1">
    <citation type="submission" date="2016-11" db="UniProtKB">
        <authorList>
            <consortium name="WormBaseParasite"/>
        </authorList>
    </citation>
    <scope>IDENTIFICATION</scope>
</reference>
<dbReference type="WBParaSite" id="L893_g14819.t1">
    <property type="protein sequence ID" value="L893_g14819.t1"/>
    <property type="gene ID" value="L893_g14819"/>
</dbReference>
<dbReference type="AlphaFoldDB" id="A0A1I7YC76"/>
<organism evidence="2 3">
    <name type="scientific">Steinernema glaseri</name>
    <dbReference type="NCBI Taxonomy" id="37863"/>
    <lineage>
        <taxon>Eukaryota</taxon>
        <taxon>Metazoa</taxon>
        <taxon>Ecdysozoa</taxon>
        <taxon>Nematoda</taxon>
        <taxon>Chromadorea</taxon>
        <taxon>Rhabditida</taxon>
        <taxon>Tylenchina</taxon>
        <taxon>Panagrolaimomorpha</taxon>
        <taxon>Strongyloidoidea</taxon>
        <taxon>Steinernematidae</taxon>
        <taxon>Steinernema</taxon>
    </lineage>
</organism>
<feature type="region of interest" description="Disordered" evidence="1">
    <location>
        <begin position="260"/>
        <end position="286"/>
    </location>
</feature>
<evidence type="ECO:0000256" key="1">
    <source>
        <dbReference type="SAM" id="MobiDB-lite"/>
    </source>
</evidence>
<dbReference type="Proteomes" id="UP000095287">
    <property type="component" value="Unplaced"/>
</dbReference>
<proteinExistence type="predicted"/>
<protein>
    <submittedName>
        <fullName evidence="3">Ku_PK_bind domain-containing protein</fullName>
    </submittedName>
</protein>
<sequence length="293" mass="33060">MLRLIAPLRSLSQGDCLSSLSRHLLSALSLSVRIPMEADTDAPNVEAVDDVPAAEEEVITPEQEEALKNVDIDLQERLRKAIRNRLSMIKKKENLDVGDGDDDDKIWQRYETFTQYIKTFGKVLRKHNIPFDDDDHEEQQGPKKVVIDCTAIPALNEWLTEFYNTPPDPARNTVNGVQIVDYSRPEPQDIVKQLTLIEEDAKANEADDVLELLKNHVGDNKEKFALNVFQKLLALNKRQTVGKVKETWQKIAAKHNVTLDITPKDEPSSTSLSRVNEEPASYPEASQEIVAAI</sequence>
<evidence type="ECO:0000313" key="3">
    <source>
        <dbReference type="WBParaSite" id="L893_g14819.t1"/>
    </source>
</evidence>
<evidence type="ECO:0000313" key="2">
    <source>
        <dbReference type="Proteomes" id="UP000095287"/>
    </source>
</evidence>
<accession>A0A1I7YC76</accession>
<keyword evidence="2" id="KW-1185">Reference proteome</keyword>
<name>A0A1I7YC76_9BILA</name>